<comment type="caution">
    <text evidence="5">The sequence shown here is derived from an EMBL/GenBank/DDBJ whole genome shotgun (WGS) entry which is preliminary data.</text>
</comment>
<dbReference type="InterPro" id="IPR051259">
    <property type="entry name" value="rRNA_Methyltransferase"/>
</dbReference>
<reference evidence="5 6" key="1">
    <citation type="submission" date="2015-11" db="EMBL/GenBank/DDBJ databases">
        <authorList>
            <person name="Lin W."/>
        </authorList>
    </citation>
    <scope>NUCLEOTIDE SEQUENCE [LARGE SCALE GENOMIC DNA]</scope>
    <source>
        <strain evidence="5 6">HCH-1</strain>
    </source>
</reference>
<dbReference type="InterPro" id="IPR013123">
    <property type="entry name" value="SpoU_subst-bd"/>
</dbReference>
<dbReference type="Pfam" id="PF22435">
    <property type="entry name" value="MRM3-like_sub_bind"/>
    <property type="match status" value="1"/>
</dbReference>
<dbReference type="GO" id="GO:0032259">
    <property type="term" value="P:methylation"/>
    <property type="evidence" value="ECO:0007669"/>
    <property type="project" value="UniProtKB-KW"/>
</dbReference>
<dbReference type="SUPFAM" id="SSF55315">
    <property type="entry name" value="L30e-like"/>
    <property type="match status" value="1"/>
</dbReference>
<dbReference type="PANTHER" id="PTHR43191:SF2">
    <property type="entry name" value="RRNA METHYLTRANSFERASE 3, MITOCHONDRIAL"/>
    <property type="match status" value="1"/>
</dbReference>
<gene>
    <name evidence="5" type="ORF">ASN18_0683</name>
</gene>
<evidence type="ECO:0000256" key="3">
    <source>
        <dbReference type="ARBA" id="ARBA00022679"/>
    </source>
</evidence>
<protein>
    <submittedName>
        <fullName evidence="5">rRNA methyltransferase</fullName>
        <ecNumber evidence="5">2.1.1.208</ecNumber>
    </submittedName>
</protein>
<dbReference type="CDD" id="cd18095">
    <property type="entry name" value="SpoU-like_rRNA-MTase"/>
    <property type="match status" value="1"/>
</dbReference>
<feature type="domain" description="RNA 2-O ribose methyltransferase substrate binding" evidence="4">
    <location>
        <begin position="27"/>
        <end position="103"/>
    </location>
</feature>
<evidence type="ECO:0000256" key="2">
    <source>
        <dbReference type="ARBA" id="ARBA00022603"/>
    </source>
</evidence>
<dbReference type="InterPro" id="IPR029064">
    <property type="entry name" value="Ribosomal_eL30-like_sf"/>
</dbReference>
<comment type="similarity">
    <text evidence="1">Belongs to the class IV-like SAM-binding methyltransferase superfamily. RNA methyltransferase TrmH family.</text>
</comment>
<dbReference type="SUPFAM" id="SSF75217">
    <property type="entry name" value="alpha/beta knot"/>
    <property type="match status" value="1"/>
</dbReference>
<keyword evidence="6" id="KW-1185">Reference proteome</keyword>
<dbReference type="GO" id="GO:0008168">
    <property type="term" value="F:methyltransferase activity"/>
    <property type="evidence" value="ECO:0007669"/>
    <property type="project" value="UniProtKB-KW"/>
</dbReference>
<dbReference type="EC" id="2.1.1.208" evidence="5"/>
<keyword evidence="2 5" id="KW-0489">Methyltransferase</keyword>
<keyword evidence="3 5" id="KW-0808">Transferase</keyword>
<dbReference type="RefSeq" id="WP_085051210.1">
    <property type="nucleotide sequence ID" value="NZ_LNQR01000027.1"/>
</dbReference>
<dbReference type="SMART" id="SM00967">
    <property type="entry name" value="SpoU_sub_bind"/>
    <property type="match status" value="1"/>
</dbReference>
<accession>A0ABR5SMH1</accession>
<proteinExistence type="inferred from homology"/>
<evidence type="ECO:0000256" key="1">
    <source>
        <dbReference type="ARBA" id="ARBA00007228"/>
    </source>
</evidence>
<dbReference type="EMBL" id="LNQR01000027">
    <property type="protein sequence ID" value="KWT91880.1"/>
    <property type="molecule type" value="Genomic_DNA"/>
</dbReference>
<dbReference type="Proteomes" id="UP000060487">
    <property type="component" value="Unassembled WGS sequence"/>
</dbReference>
<dbReference type="InterPro" id="IPR029028">
    <property type="entry name" value="Alpha/beta_knot_MTases"/>
</dbReference>
<dbReference type="InterPro" id="IPR001537">
    <property type="entry name" value="SpoU_MeTrfase"/>
</dbReference>
<evidence type="ECO:0000259" key="4">
    <source>
        <dbReference type="SMART" id="SM00967"/>
    </source>
</evidence>
<dbReference type="Gene3D" id="3.30.1330.30">
    <property type="match status" value="1"/>
</dbReference>
<evidence type="ECO:0000313" key="6">
    <source>
        <dbReference type="Proteomes" id="UP000060487"/>
    </source>
</evidence>
<sequence>MIASISNEKVKDAVAIRTNHGRGGAFFIEGTRLFQTALDAGVSIQRVFYTNEFALKPVNAPLIERLKNIGLALEEVSPKVMEKLSDTHSPQGIVGIGTRKQFSLEDAAARVNPQIVICDGIKDPGNLGAIIRTAEVFATDTIVILPNTTNPYAPKSIRASAGGVFNLTVVYSQKQELIQWLKAKGIRLIVTVPEGGTQIRDIDLVSPFAVVFGEEAAGADPDIIKMADVTASIPMSGITGSLNAAAAAAVFLYESFRGRP</sequence>
<dbReference type="Pfam" id="PF00588">
    <property type="entry name" value="SpoU_methylase"/>
    <property type="match status" value="1"/>
</dbReference>
<organism evidence="5 6">
    <name type="scientific">Candidatus Magnetominusculus xianensis</name>
    <dbReference type="NCBI Taxonomy" id="1748249"/>
    <lineage>
        <taxon>Bacteria</taxon>
        <taxon>Pseudomonadati</taxon>
        <taxon>Nitrospirota</taxon>
        <taxon>Nitrospiria</taxon>
        <taxon>Nitrospirales</taxon>
        <taxon>Nitrospiraceae</taxon>
        <taxon>Candidatus Magnetominusculus</taxon>
    </lineage>
</organism>
<dbReference type="InterPro" id="IPR029026">
    <property type="entry name" value="tRNA_m1G_MTases_N"/>
</dbReference>
<dbReference type="Gene3D" id="3.40.1280.10">
    <property type="match status" value="1"/>
</dbReference>
<dbReference type="PANTHER" id="PTHR43191">
    <property type="entry name" value="RRNA METHYLTRANSFERASE 3"/>
    <property type="match status" value="1"/>
</dbReference>
<evidence type="ECO:0000313" key="5">
    <source>
        <dbReference type="EMBL" id="KWT91880.1"/>
    </source>
</evidence>
<dbReference type="InterPro" id="IPR053888">
    <property type="entry name" value="MRM3-like_sub_bind"/>
</dbReference>
<name>A0ABR5SMH1_9BACT</name>